<name>B8ZYT2_9EURO</name>
<dbReference type="AlphaFoldDB" id="B8ZYT2"/>
<organism evidence="1">
    <name type="scientific">Penicillium sp. MH30</name>
    <dbReference type="NCBI Taxonomy" id="575483"/>
    <lineage>
        <taxon>Eukaryota</taxon>
        <taxon>Fungi</taxon>
        <taxon>Dikarya</taxon>
        <taxon>Ascomycota</taxon>
        <taxon>Pezizomycotina</taxon>
        <taxon>Eurotiomycetes</taxon>
        <taxon>Eurotiomycetidae</taxon>
        <taxon>Eurotiales</taxon>
        <taxon>Aspergillaceae</taxon>
        <taxon>Penicillium</taxon>
    </lineage>
</organism>
<accession>B8ZYT2</accession>
<reference evidence="1" key="1">
    <citation type="journal article" date="2010" name="Mycol. Prog.">
        <title>Diversity of fungal communities in saline and acidic soils in the Soos National Natural Reserve, Czech Republic.</title>
        <authorList>
            <person name="Hujslova M."/>
            <person name="Kubatova A."/>
            <person name="Chudickova M."/>
            <person name="Kolarik M."/>
        </authorList>
    </citation>
    <scope>NUCLEOTIDE SEQUENCE</scope>
    <source>
        <strain evidence="1">MH30</strain>
    </source>
</reference>
<dbReference type="EMBL" id="FM991734">
    <property type="protein sequence ID" value="CAX20319.1"/>
    <property type="molecule type" value="Genomic_DNA"/>
</dbReference>
<proteinExistence type="predicted"/>
<gene>
    <name evidence="1" type="primary">tub</name>
</gene>
<feature type="non-terminal residue" evidence="1">
    <location>
        <position position="1"/>
    </location>
</feature>
<sequence length="66" mass="7972">STISDHRQLQWLLRPPVGAYERLLQRGLRQQICPSCRPRRFGARYHGRRPRWSLWSALPSRQLCFR</sequence>
<protein>
    <submittedName>
        <fullName evidence="1">Beta tubulin</fullName>
    </submittedName>
</protein>
<evidence type="ECO:0000313" key="1">
    <source>
        <dbReference type="EMBL" id="CAX20319.1"/>
    </source>
</evidence>
<feature type="non-terminal residue" evidence="1">
    <location>
        <position position="66"/>
    </location>
</feature>